<reference evidence="6" key="1">
    <citation type="journal article" date="2019" name="Int. J. Syst. Evol. Microbiol.">
        <title>The Global Catalogue of Microorganisms (GCM) 10K type strain sequencing project: providing services to taxonomists for standard genome sequencing and annotation.</title>
        <authorList>
            <consortium name="The Broad Institute Genomics Platform"/>
            <consortium name="The Broad Institute Genome Sequencing Center for Infectious Disease"/>
            <person name="Wu L."/>
            <person name="Ma J."/>
        </authorList>
    </citation>
    <scope>NUCLEOTIDE SEQUENCE [LARGE SCALE GENOMIC DNA]</scope>
    <source>
        <strain evidence="6">JCM 17939</strain>
    </source>
</reference>
<dbReference type="Pfam" id="PF13193">
    <property type="entry name" value="AMP-binding_C"/>
    <property type="match status" value="1"/>
</dbReference>
<keyword evidence="6" id="KW-1185">Reference proteome</keyword>
<dbReference type="InterPro" id="IPR020845">
    <property type="entry name" value="AMP-binding_CS"/>
</dbReference>
<keyword evidence="2 5" id="KW-0436">Ligase</keyword>
<evidence type="ECO:0000256" key="2">
    <source>
        <dbReference type="ARBA" id="ARBA00022598"/>
    </source>
</evidence>
<dbReference type="GO" id="GO:0016874">
    <property type="term" value="F:ligase activity"/>
    <property type="evidence" value="ECO:0007669"/>
    <property type="project" value="UniProtKB-KW"/>
</dbReference>
<dbReference type="EMBL" id="BAABHK010000002">
    <property type="protein sequence ID" value="GAA4622536.1"/>
    <property type="molecule type" value="Genomic_DNA"/>
</dbReference>
<evidence type="ECO:0000313" key="6">
    <source>
        <dbReference type="Proteomes" id="UP001501442"/>
    </source>
</evidence>
<proteinExistence type="inferred from homology"/>
<sequence length="481" mass="50003">MLVCSDRTVSHVELMALADARAARLADCGIGHGDLVGLCLPNGCEWVVAYLALARLQACCVPLNAASAVAEVAHVVRDCGMRALFVSADRAEALEEACADRVLLCPDGAVPRARPAPERESGQGAPVGAACLAYTSGTTGTPKGVIQTWRAVRAGGSNLGRRLRLGPRDRVVTALPLAHTYGTNVMNAALGSGADLILLERFDAEAMLERSARHAATVMAGVPAMYRCLLSQPDGPTPRSLRCSLSAGQCAGEDLATAWEEHSGAPFVEGWGMTELGGMAALAAPELTGRHGTAGTALPGIRLRAVMTEAPEHVVPPGEPGELQVYGPIVTPGYWNSPRQTAAAIGTDGWLHTGDVGVITPDGRVRIVDRIKDVVLSGGHSVFPAELEHAIRGHPAVGDVAVAGLPDAVLGEIPCAWVVAEPGAALTSEEIIGHCRALLTPYKLPRRVVLVTGLPVTANGKVDRRALTSMTSGSENPHVAE</sequence>
<dbReference type="Gene3D" id="3.40.50.12780">
    <property type="entry name" value="N-terminal domain of ligase-like"/>
    <property type="match status" value="1"/>
</dbReference>
<comment type="similarity">
    <text evidence="1">Belongs to the ATP-dependent AMP-binding enzyme family.</text>
</comment>
<dbReference type="SUPFAM" id="SSF56801">
    <property type="entry name" value="Acetyl-CoA synthetase-like"/>
    <property type="match status" value="1"/>
</dbReference>
<dbReference type="PROSITE" id="PS00455">
    <property type="entry name" value="AMP_BINDING"/>
    <property type="match status" value="1"/>
</dbReference>
<dbReference type="InterPro" id="IPR042099">
    <property type="entry name" value="ANL_N_sf"/>
</dbReference>
<evidence type="ECO:0000259" key="3">
    <source>
        <dbReference type="Pfam" id="PF00501"/>
    </source>
</evidence>
<dbReference type="Pfam" id="PF00501">
    <property type="entry name" value="AMP-binding"/>
    <property type="match status" value="1"/>
</dbReference>
<evidence type="ECO:0000256" key="1">
    <source>
        <dbReference type="ARBA" id="ARBA00006432"/>
    </source>
</evidence>
<evidence type="ECO:0000259" key="4">
    <source>
        <dbReference type="Pfam" id="PF13193"/>
    </source>
</evidence>
<dbReference type="PANTHER" id="PTHR43201:SF5">
    <property type="entry name" value="MEDIUM-CHAIN ACYL-COA LIGASE ACSF2, MITOCHONDRIAL"/>
    <property type="match status" value="1"/>
</dbReference>
<dbReference type="Proteomes" id="UP001501442">
    <property type="component" value="Unassembled WGS sequence"/>
</dbReference>
<gene>
    <name evidence="5" type="ORF">GCM10023196_015130</name>
</gene>
<comment type="caution">
    <text evidence="5">The sequence shown here is derived from an EMBL/GenBank/DDBJ whole genome shotgun (WGS) entry which is preliminary data.</text>
</comment>
<dbReference type="PANTHER" id="PTHR43201">
    <property type="entry name" value="ACYL-COA SYNTHETASE"/>
    <property type="match status" value="1"/>
</dbReference>
<feature type="domain" description="AMP-dependent synthetase/ligase" evidence="3">
    <location>
        <begin position="2"/>
        <end position="335"/>
    </location>
</feature>
<evidence type="ECO:0000313" key="5">
    <source>
        <dbReference type="EMBL" id="GAA4622536.1"/>
    </source>
</evidence>
<dbReference type="Gene3D" id="3.30.300.30">
    <property type="match status" value="1"/>
</dbReference>
<organism evidence="5 6">
    <name type="scientific">Actinoallomurus vinaceus</name>
    <dbReference type="NCBI Taxonomy" id="1080074"/>
    <lineage>
        <taxon>Bacteria</taxon>
        <taxon>Bacillati</taxon>
        <taxon>Actinomycetota</taxon>
        <taxon>Actinomycetes</taxon>
        <taxon>Streptosporangiales</taxon>
        <taxon>Thermomonosporaceae</taxon>
        <taxon>Actinoallomurus</taxon>
    </lineage>
</organism>
<dbReference type="RefSeq" id="WP_345429921.1">
    <property type="nucleotide sequence ID" value="NZ_BAABHK010000002.1"/>
</dbReference>
<dbReference type="InterPro" id="IPR045851">
    <property type="entry name" value="AMP-bd_C_sf"/>
</dbReference>
<accession>A0ABP8U4S1</accession>
<feature type="domain" description="AMP-binding enzyme C-terminal" evidence="4">
    <location>
        <begin position="386"/>
        <end position="461"/>
    </location>
</feature>
<protein>
    <submittedName>
        <fullName evidence="5">Long-chain fatty acid--CoA ligase</fullName>
    </submittedName>
</protein>
<dbReference type="InterPro" id="IPR000873">
    <property type="entry name" value="AMP-dep_synth/lig_dom"/>
</dbReference>
<dbReference type="InterPro" id="IPR025110">
    <property type="entry name" value="AMP-bd_C"/>
</dbReference>
<name>A0ABP8U4S1_9ACTN</name>